<evidence type="ECO:0000313" key="2">
    <source>
        <dbReference type="EMBL" id="BFP51773.1"/>
    </source>
</evidence>
<organism evidence="2">
    <name type="scientific">Streptomyces sp. CMC78</name>
    <dbReference type="NCBI Taxonomy" id="3231512"/>
    <lineage>
        <taxon>Bacteria</taxon>
        <taxon>Bacillati</taxon>
        <taxon>Actinomycetota</taxon>
        <taxon>Actinomycetes</taxon>
        <taxon>Kitasatosporales</taxon>
        <taxon>Streptomycetaceae</taxon>
        <taxon>Streptomyces</taxon>
    </lineage>
</organism>
<gene>
    <name evidence="2" type="ORF">SCMC78_15800</name>
</gene>
<name>A0AB33KDR2_9ACTN</name>
<keyword evidence="1" id="KW-1133">Transmembrane helix</keyword>
<proteinExistence type="predicted"/>
<dbReference type="AlphaFoldDB" id="A0AB33KDR2"/>
<feature type="transmembrane region" description="Helical" evidence="1">
    <location>
        <begin position="20"/>
        <end position="38"/>
    </location>
</feature>
<dbReference type="RefSeq" id="WP_319598599.1">
    <property type="nucleotide sequence ID" value="NZ_AP035884.1"/>
</dbReference>
<protein>
    <submittedName>
        <fullName evidence="2">Uncharacterized protein</fullName>
    </submittedName>
</protein>
<keyword evidence="1" id="KW-0812">Transmembrane</keyword>
<keyword evidence="1" id="KW-0472">Membrane</keyword>
<reference evidence="2" key="1">
    <citation type="submission" date="2024-07" db="EMBL/GenBank/DDBJ databases">
        <title>Complete genome sequences of cellulolytic bacteria, Kitasatospora sp. CMC57 and Streptomyces sp. CMC78, isolated from Japanese agricultural soil.</title>
        <authorList>
            <person name="Hashimoto T."/>
            <person name="Ito M."/>
            <person name="Iwamoto M."/>
            <person name="Fukahori D."/>
            <person name="Shoda T."/>
            <person name="Sakoda M."/>
            <person name="Morohoshi T."/>
            <person name="Mitsuboshi M."/>
            <person name="Nishizawa T."/>
        </authorList>
    </citation>
    <scope>NUCLEOTIDE SEQUENCE</scope>
    <source>
        <strain evidence="2">CMC78</strain>
    </source>
</reference>
<sequence>MSDGRGLVDRSGEWSHPRILVAWFTVLAVAVGGLWFFLGQEANRDRAGCEELGRDARVRTALGEAHRPDMTCEELGRAMKRAAVPGSSADGHTREAAAAMKNILLAVDDDIRRREQLGVDAALRRPLAESLAAYADVNVMLTDPTDSVYVRESLFSRGPWEAEDGFHMAVNDDTLVRVIRAVSADPAAYAVVRQAQTSWEAGRLAAFPAGSEALRWSVGARALGKLDGVAEHVREGLPQDEAREWNAAVVRKLSAGTATREGAGAASAAGRIERAWQGALTRAPESERDAVVERQCAVMLDAAGLTAATDQCLSNASGTASRALRVLRAV</sequence>
<dbReference type="EMBL" id="AP035884">
    <property type="protein sequence ID" value="BFP51773.1"/>
    <property type="molecule type" value="Genomic_DNA"/>
</dbReference>
<accession>A0AB33KDR2</accession>
<dbReference type="KEGG" id="stcm:SCMC78_15800"/>
<evidence type="ECO:0000256" key="1">
    <source>
        <dbReference type="SAM" id="Phobius"/>
    </source>
</evidence>